<sequence>MTDEKSSATAEEWRVIGAVTLEEGQWMNLWQPPAWDGQPAGVVDRLAARRTELMQQGQDVLDTARADGRDDVKATEAAIVDDVLAQLRVLGEAPCWNSPDALRSVDGARVATRCPAVIVQERAGELRAVYAAELHNGGWIPAGQGLGTDTYCGTVNATDAAGWIAGQ</sequence>
<keyword evidence="2" id="KW-1185">Reference proteome</keyword>
<accession>A0A064CU04</accession>
<protein>
    <submittedName>
        <fullName evidence="1">Uncharacterized protein</fullName>
    </submittedName>
</protein>
<proteinExistence type="predicted"/>
<name>A0A064CU04_9MYCO</name>
<evidence type="ECO:0000313" key="1">
    <source>
        <dbReference type="EMBL" id="KDF02199.1"/>
    </source>
</evidence>
<dbReference type="Proteomes" id="UP000022835">
    <property type="component" value="Unassembled WGS sequence"/>
</dbReference>
<dbReference type="AlphaFoldDB" id="A0A064CU04"/>
<gene>
    <name evidence="1" type="ORF">Y900_025515</name>
</gene>
<dbReference type="RefSeq" id="WP_036345102.1">
    <property type="nucleotide sequence ID" value="NZ_JALN02000001.1"/>
</dbReference>
<evidence type="ECO:0000313" key="2">
    <source>
        <dbReference type="Proteomes" id="UP000022835"/>
    </source>
</evidence>
<reference evidence="1" key="1">
    <citation type="submission" date="2014-05" db="EMBL/GenBank/DDBJ databases">
        <title>Genome sequence of Mycobacterium aromaticivorans strain JS19b1T (= DSM 45407T).</title>
        <authorList>
            <person name="Kwak Y."/>
            <person name="Park G.-S."/>
            <person name="Li Q.X."/>
            <person name="Lee S.-E."/>
            <person name="Shin J.-H."/>
        </authorList>
    </citation>
    <scope>NUCLEOTIDE SEQUENCE [LARGE SCALE GENOMIC DNA]</scope>
    <source>
        <strain evidence="1">JS19b1</strain>
    </source>
</reference>
<dbReference type="EMBL" id="JALN02000001">
    <property type="protein sequence ID" value="KDF02199.1"/>
    <property type="molecule type" value="Genomic_DNA"/>
</dbReference>
<organism evidence="1 2">
    <name type="scientific">Mycolicibacterium aromaticivorans JS19b1 = JCM 16368</name>
    <dbReference type="NCBI Taxonomy" id="1440774"/>
    <lineage>
        <taxon>Bacteria</taxon>
        <taxon>Bacillati</taxon>
        <taxon>Actinomycetota</taxon>
        <taxon>Actinomycetes</taxon>
        <taxon>Mycobacteriales</taxon>
        <taxon>Mycobacteriaceae</taxon>
        <taxon>Mycolicibacterium</taxon>
    </lineage>
</organism>
<comment type="caution">
    <text evidence="1">The sequence shown here is derived from an EMBL/GenBank/DDBJ whole genome shotgun (WGS) entry which is preliminary data.</text>
</comment>